<name>C0D2R9_9FIRM</name>
<proteinExistence type="predicted"/>
<dbReference type="Proteomes" id="UP000004756">
    <property type="component" value="Unassembled WGS sequence"/>
</dbReference>
<reference evidence="1 2" key="1">
    <citation type="submission" date="2009-01" db="EMBL/GenBank/DDBJ databases">
        <authorList>
            <person name="Fulton L."/>
            <person name="Clifton S."/>
            <person name="Fulton B."/>
            <person name="Xu J."/>
            <person name="Minx P."/>
            <person name="Pepin K.H."/>
            <person name="Johnson M."/>
            <person name="Bhonagiri V."/>
            <person name="Nash W.E."/>
            <person name="Mardis E.R."/>
            <person name="Wilson R.K."/>
        </authorList>
    </citation>
    <scope>NUCLEOTIDE SEQUENCE [LARGE SCALE GENOMIC DNA]</scope>
    <source>
        <strain evidence="1 2">DSM 15981</strain>
    </source>
</reference>
<protein>
    <submittedName>
        <fullName evidence="1">Uncharacterized protein</fullName>
    </submittedName>
</protein>
<comment type="caution">
    <text evidence="1">The sequence shown here is derived from an EMBL/GenBank/DDBJ whole genome shotgun (WGS) entry which is preliminary data.</text>
</comment>
<dbReference type="EMBL" id="ACCJ01000274">
    <property type="protein sequence ID" value="EEG54366.1"/>
    <property type="molecule type" value="Genomic_DNA"/>
</dbReference>
<evidence type="ECO:0000313" key="2">
    <source>
        <dbReference type="Proteomes" id="UP000004756"/>
    </source>
</evidence>
<keyword evidence="2" id="KW-1185">Reference proteome</keyword>
<dbReference type="InterPro" id="IPR036764">
    <property type="entry name" value="Peptidase_Prp_sf"/>
</dbReference>
<dbReference type="RefSeq" id="WP_007713144.1">
    <property type="nucleotide sequence ID" value="NZ_GG657592.1"/>
</dbReference>
<dbReference type="HOGENOM" id="CLU_2477792_0_0_9"/>
<sequence length="87" mass="9853">MSRSMVVVKGTKKGQLEALLEQCVQLNADVRPNIEQGYFTVTVPPPWNISAQLVAQAVQEQIKEWAEQYPNVVCYCFDSFSTLLYVL</sequence>
<reference evidence="1 2" key="2">
    <citation type="submission" date="2009-02" db="EMBL/GenBank/DDBJ databases">
        <title>Draft genome sequence of Clostridium asparagiforme (DSM 15981).</title>
        <authorList>
            <person name="Sudarsanam P."/>
            <person name="Ley R."/>
            <person name="Guruge J."/>
            <person name="Turnbaugh P.J."/>
            <person name="Mahowald M."/>
            <person name="Liep D."/>
            <person name="Gordon J."/>
        </authorList>
    </citation>
    <scope>NUCLEOTIDE SEQUENCE [LARGE SCALE GENOMIC DNA]</scope>
    <source>
        <strain evidence="1 2">DSM 15981</strain>
    </source>
</reference>
<organism evidence="1 2">
    <name type="scientific">[Clostridium] asparagiforme DSM 15981</name>
    <dbReference type="NCBI Taxonomy" id="518636"/>
    <lineage>
        <taxon>Bacteria</taxon>
        <taxon>Bacillati</taxon>
        <taxon>Bacillota</taxon>
        <taxon>Clostridia</taxon>
        <taxon>Lachnospirales</taxon>
        <taxon>Lachnospiraceae</taxon>
        <taxon>Enterocloster</taxon>
    </lineage>
</organism>
<evidence type="ECO:0000313" key="1">
    <source>
        <dbReference type="EMBL" id="EEG54366.1"/>
    </source>
</evidence>
<dbReference type="SUPFAM" id="SSF118010">
    <property type="entry name" value="TM1457-like"/>
    <property type="match status" value="1"/>
</dbReference>
<gene>
    <name evidence="1" type="ORF">CLOSTASPAR_03558</name>
</gene>
<accession>C0D2R9</accession>
<dbReference type="AlphaFoldDB" id="C0D2R9"/>